<feature type="compositionally biased region" description="Polar residues" evidence="7">
    <location>
        <begin position="20"/>
        <end position="37"/>
    </location>
</feature>
<keyword evidence="5" id="KW-1133">Transmembrane helix</keyword>
<dbReference type="SMART" id="SM00337">
    <property type="entry name" value="BCL"/>
    <property type="match status" value="1"/>
</dbReference>
<feature type="domain" description="Bcl-2 Bcl-2 homology region 1-3" evidence="8">
    <location>
        <begin position="154"/>
        <end position="255"/>
    </location>
</feature>
<dbReference type="InterPro" id="IPR026298">
    <property type="entry name" value="Bcl-2_fam"/>
</dbReference>
<feature type="region of interest" description="Disordered" evidence="7">
    <location>
        <begin position="14"/>
        <end position="53"/>
    </location>
</feature>
<organism evidence="9 10">
    <name type="scientific">Scylla paramamosain</name>
    <name type="common">Mud crab</name>
    <dbReference type="NCBI Taxonomy" id="85552"/>
    <lineage>
        <taxon>Eukaryota</taxon>
        <taxon>Metazoa</taxon>
        <taxon>Ecdysozoa</taxon>
        <taxon>Arthropoda</taxon>
        <taxon>Crustacea</taxon>
        <taxon>Multicrustacea</taxon>
        <taxon>Malacostraca</taxon>
        <taxon>Eumalacostraca</taxon>
        <taxon>Eucarida</taxon>
        <taxon>Decapoda</taxon>
        <taxon>Pleocyemata</taxon>
        <taxon>Brachyura</taxon>
        <taxon>Eubrachyura</taxon>
        <taxon>Portunoidea</taxon>
        <taxon>Portunidae</taxon>
        <taxon>Portuninae</taxon>
        <taxon>Scylla</taxon>
    </lineage>
</organism>
<dbReference type="GO" id="GO:0012505">
    <property type="term" value="C:endomembrane system"/>
    <property type="evidence" value="ECO:0007669"/>
    <property type="project" value="UniProtKB-SubCell"/>
</dbReference>
<evidence type="ECO:0000256" key="7">
    <source>
        <dbReference type="SAM" id="MobiDB-lite"/>
    </source>
</evidence>
<feature type="region of interest" description="Disordered" evidence="7">
    <location>
        <begin position="78"/>
        <end position="122"/>
    </location>
</feature>
<dbReference type="Pfam" id="PF00452">
    <property type="entry name" value="Bcl-2"/>
    <property type="match status" value="1"/>
</dbReference>
<evidence type="ECO:0000256" key="1">
    <source>
        <dbReference type="ARBA" id="ARBA00004308"/>
    </source>
</evidence>
<comment type="caution">
    <text evidence="9">The sequence shown here is derived from an EMBL/GenBank/DDBJ whole genome shotgun (WGS) entry which is preliminary data.</text>
</comment>
<evidence type="ECO:0000256" key="3">
    <source>
        <dbReference type="ARBA" id="ARBA00022692"/>
    </source>
</evidence>
<dbReference type="GO" id="GO:0097192">
    <property type="term" value="P:extrinsic apoptotic signaling pathway in absence of ligand"/>
    <property type="evidence" value="ECO:0007669"/>
    <property type="project" value="TreeGrafter"/>
</dbReference>
<evidence type="ECO:0000259" key="8">
    <source>
        <dbReference type="SMART" id="SM00337"/>
    </source>
</evidence>
<evidence type="ECO:0000256" key="4">
    <source>
        <dbReference type="ARBA" id="ARBA00022703"/>
    </source>
</evidence>
<dbReference type="PANTHER" id="PTHR11256:SF47">
    <property type="entry name" value="BCL-2-LIKE PROTEIN 10"/>
    <property type="match status" value="1"/>
</dbReference>
<name>A0AAW0V228_SCYPA</name>
<dbReference type="Gene3D" id="1.10.437.10">
    <property type="entry name" value="Blc2-like"/>
    <property type="match status" value="1"/>
</dbReference>
<accession>A0AAW0V228</accession>
<sequence length="295" mass="32587">MTLAWLNGRPGCDGWPITDENLSLPTNGKAGETTSQPDESRVGGGIVGGSSLLDSLRPVQQSYGDSLLEEYYHVSGNNETDEGFHSPSTSRSELRCSKEEEATTNPAESQNSANKTREKPDNDVIKARRLAEFTVLTVTGRSKSPPQDSVEETLIRCVRSMMQKHEILLRGMMRRLDVRPETGYQAFVGVANELFEGQKRAVTWGRVVALYAFGAQLALHCTEKKEEEFCGRIVEFLGQYASEVLVPFVKQDGGWTKICEEFPAEVDLESKAWKVLTWTAIGLGLAATASFFTSH</sequence>
<evidence type="ECO:0000313" key="10">
    <source>
        <dbReference type="Proteomes" id="UP001487740"/>
    </source>
</evidence>
<comment type="similarity">
    <text evidence="2">Belongs to the Bcl-2 family.</text>
</comment>
<keyword evidence="6" id="KW-0472">Membrane</keyword>
<dbReference type="GO" id="GO:0005741">
    <property type="term" value="C:mitochondrial outer membrane"/>
    <property type="evidence" value="ECO:0007669"/>
    <property type="project" value="TreeGrafter"/>
</dbReference>
<dbReference type="GO" id="GO:0008630">
    <property type="term" value="P:intrinsic apoptotic signaling pathway in response to DNA damage"/>
    <property type="evidence" value="ECO:0007669"/>
    <property type="project" value="TreeGrafter"/>
</dbReference>
<dbReference type="InterPro" id="IPR002475">
    <property type="entry name" value="Bcl2-like"/>
</dbReference>
<dbReference type="EMBL" id="JARAKH010000003">
    <property type="protein sequence ID" value="KAK8404910.1"/>
    <property type="molecule type" value="Genomic_DNA"/>
</dbReference>
<gene>
    <name evidence="9" type="ORF">O3P69_001485</name>
</gene>
<dbReference type="InterPro" id="IPR046371">
    <property type="entry name" value="Bcl-2_BH1-3"/>
</dbReference>
<dbReference type="Proteomes" id="UP001487740">
    <property type="component" value="Unassembled WGS sequence"/>
</dbReference>
<keyword evidence="3" id="KW-0812">Transmembrane</keyword>
<keyword evidence="10" id="KW-1185">Reference proteome</keyword>
<dbReference type="InterPro" id="IPR036834">
    <property type="entry name" value="Bcl-2-like_sf"/>
</dbReference>
<comment type="subcellular location">
    <subcellularLocation>
        <location evidence="1">Endomembrane system</location>
    </subcellularLocation>
</comment>
<dbReference type="PROSITE" id="PS50062">
    <property type="entry name" value="BCL2_FAMILY"/>
    <property type="match status" value="1"/>
</dbReference>
<dbReference type="PANTHER" id="PTHR11256">
    <property type="entry name" value="BCL-2 RELATED"/>
    <property type="match status" value="1"/>
</dbReference>
<evidence type="ECO:0000256" key="2">
    <source>
        <dbReference type="ARBA" id="ARBA00009458"/>
    </source>
</evidence>
<protein>
    <recommendedName>
        <fullName evidence="8">Bcl-2 Bcl-2 homology region 1-3 domain-containing protein</fullName>
    </recommendedName>
</protein>
<feature type="compositionally biased region" description="Basic and acidic residues" evidence="7">
    <location>
        <begin position="92"/>
        <end position="101"/>
    </location>
</feature>
<evidence type="ECO:0000313" key="9">
    <source>
        <dbReference type="EMBL" id="KAK8404910.1"/>
    </source>
</evidence>
<keyword evidence="4" id="KW-0053">Apoptosis</keyword>
<feature type="compositionally biased region" description="Polar residues" evidence="7">
    <location>
        <begin position="103"/>
        <end position="114"/>
    </location>
</feature>
<evidence type="ECO:0000256" key="5">
    <source>
        <dbReference type="ARBA" id="ARBA00022989"/>
    </source>
</evidence>
<dbReference type="GO" id="GO:0051400">
    <property type="term" value="F:BH domain binding"/>
    <property type="evidence" value="ECO:0007669"/>
    <property type="project" value="TreeGrafter"/>
</dbReference>
<dbReference type="CDD" id="cd06845">
    <property type="entry name" value="Bcl-2_like"/>
    <property type="match status" value="1"/>
</dbReference>
<dbReference type="AlphaFoldDB" id="A0AAW0V228"/>
<proteinExistence type="inferred from homology"/>
<dbReference type="GO" id="GO:0001836">
    <property type="term" value="P:release of cytochrome c from mitochondria"/>
    <property type="evidence" value="ECO:0007669"/>
    <property type="project" value="TreeGrafter"/>
</dbReference>
<evidence type="ECO:0000256" key="6">
    <source>
        <dbReference type="ARBA" id="ARBA00023136"/>
    </source>
</evidence>
<dbReference type="SUPFAM" id="SSF56854">
    <property type="entry name" value="Bcl-2 inhibitors of programmed cell death"/>
    <property type="match status" value="1"/>
</dbReference>
<reference evidence="9 10" key="1">
    <citation type="submission" date="2023-03" db="EMBL/GenBank/DDBJ databases">
        <title>High-quality genome of Scylla paramamosain provides insights in environmental adaptation.</title>
        <authorList>
            <person name="Zhang L."/>
        </authorList>
    </citation>
    <scope>NUCLEOTIDE SEQUENCE [LARGE SCALE GENOMIC DNA]</scope>
    <source>
        <strain evidence="9">LZ_2023a</strain>
        <tissue evidence="9">Muscle</tissue>
    </source>
</reference>
<dbReference type="GO" id="GO:0042981">
    <property type="term" value="P:regulation of apoptotic process"/>
    <property type="evidence" value="ECO:0007669"/>
    <property type="project" value="InterPro"/>
</dbReference>